<dbReference type="GO" id="GO:0003677">
    <property type="term" value="F:DNA binding"/>
    <property type="evidence" value="ECO:0007669"/>
    <property type="project" value="UniProtKB-KW"/>
</dbReference>
<proteinExistence type="predicted"/>
<dbReference type="Pfam" id="PF04237">
    <property type="entry name" value="YjbR"/>
    <property type="match status" value="1"/>
</dbReference>
<dbReference type="Proteomes" id="UP000824164">
    <property type="component" value="Unassembled WGS sequence"/>
</dbReference>
<dbReference type="PANTHER" id="PTHR35145:SF1">
    <property type="entry name" value="CYTOPLASMIC PROTEIN"/>
    <property type="match status" value="1"/>
</dbReference>
<dbReference type="SUPFAM" id="SSF142906">
    <property type="entry name" value="YjbR-like"/>
    <property type="match status" value="1"/>
</dbReference>
<name>A0A9D1HHT4_9FIRM</name>
<dbReference type="PANTHER" id="PTHR35145">
    <property type="entry name" value="CYTOPLASMIC PROTEIN-RELATED"/>
    <property type="match status" value="1"/>
</dbReference>
<evidence type="ECO:0000313" key="2">
    <source>
        <dbReference type="Proteomes" id="UP000824164"/>
    </source>
</evidence>
<dbReference type="AlphaFoldDB" id="A0A9D1HHT4"/>
<reference evidence="1" key="1">
    <citation type="submission" date="2020-10" db="EMBL/GenBank/DDBJ databases">
        <authorList>
            <person name="Gilroy R."/>
        </authorList>
    </citation>
    <scope>NUCLEOTIDE SEQUENCE</scope>
    <source>
        <strain evidence="1">CHK187-14744</strain>
    </source>
</reference>
<dbReference type="InterPro" id="IPR007351">
    <property type="entry name" value="YjbR"/>
</dbReference>
<reference evidence="1" key="2">
    <citation type="journal article" date="2021" name="PeerJ">
        <title>Extensive microbial diversity within the chicken gut microbiome revealed by metagenomics and culture.</title>
        <authorList>
            <person name="Gilroy R."/>
            <person name="Ravi A."/>
            <person name="Getino M."/>
            <person name="Pursley I."/>
            <person name="Horton D.L."/>
            <person name="Alikhan N.F."/>
            <person name="Baker D."/>
            <person name="Gharbi K."/>
            <person name="Hall N."/>
            <person name="Watson M."/>
            <person name="Adriaenssens E.M."/>
            <person name="Foster-Nyarko E."/>
            <person name="Jarju S."/>
            <person name="Secka A."/>
            <person name="Antonio M."/>
            <person name="Oren A."/>
            <person name="Chaudhuri R.R."/>
            <person name="La Ragione R."/>
            <person name="Hildebrand F."/>
            <person name="Pallen M.J."/>
        </authorList>
    </citation>
    <scope>NUCLEOTIDE SEQUENCE</scope>
    <source>
        <strain evidence="1">CHK187-14744</strain>
    </source>
</reference>
<gene>
    <name evidence="1" type="ORF">IAB63_08140</name>
</gene>
<accession>A0A9D1HHT4</accession>
<protein>
    <submittedName>
        <fullName evidence="1">MmcQ/YjbR family DNA-binding protein</fullName>
    </submittedName>
</protein>
<organism evidence="1 2">
    <name type="scientific">Candidatus Onthocola gallistercoris</name>
    <dbReference type="NCBI Taxonomy" id="2840876"/>
    <lineage>
        <taxon>Bacteria</taxon>
        <taxon>Bacillati</taxon>
        <taxon>Bacillota</taxon>
        <taxon>Bacilli</taxon>
        <taxon>Candidatus Onthocola</taxon>
    </lineage>
</organism>
<dbReference type="InterPro" id="IPR038056">
    <property type="entry name" value="YjbR-like_sf"/>
</dbReference>
<comment type="caution">
    <text evidence="1">The sequence shown here is derived from an EMBL/GenBank/DDBJ whole genome shotgun (WGS) entry which is preliminary data.</text>
</comment>
<evidence type="ECO:0000313" key="1">
    <source>
        <dbReference type="EMBL" id="HIU03204.1"/>
    </source>
</evidence>
<dbReference type="InterPro" id="IPR058532">
    <property type="entry name" value="YjbR/MT2646/Rv2570-like"/>
</dbReference>
<dbReference type="Gene3D" id="3.90.1150.30">
    <property type="match status" value="1"/>
</dbReference>
<keyword evidence="1" id="KW-0238">DNA-binding</keyword>
<dbReference type="EMBL" id="DVLT01000048">
    <property type="protein sequence ID" value="HIU03204.1"/>
    <property type="molecule type" value="Genomic_DNA"/>
</dbReference>
<sequence>MSLRDMVLEYTADHYHTAPEYLWKSFPDYAVLRHSDNKKWYALIMAVPRKKLGFSDDGFTDVLNVKCPPEMIGPLLSIKGILPAYHMHKGTWLSVLLDGSAEPGIICSLLDTSFCATASRATLKSGRYLPAGEWIIPANPKVFDLEKAFAKSPVITWHQKNHFNAGDTIYIYMAAPIYSVLYKCQVLETDIPDDPSGKAPTAGRHMRIRLEGRYAPGELSREILKQHGVLAVRSPRHMPPSLSRFIKQLEGMDQ</sequence>